<keyword evidence="2" id="KW-1185">Reference proteome</keyword>
<dbReference type="GeneID" id="74303500"/>
<comment type="caution">
    <text evidence="1">The sequence shown here is derived from an EMBL/GenBank/DDBJ whole genome shotgun (WGS) entry which is preliminary data.</text>
</comment>
<dbReference type="EMBL" id="ANBP01000031">
    <property type="protein sequence ID" value="KAB7753677.1"/>
    <property type="molecule type" value="Genomic_DNA"/>
</dbReference>
<dbReference type="RefSeq" id="WP_003888191.1">
    <property type="nucleotide sequence ID" value="NZ_ANBO01000007.1"/>
</dbReference>
<organism evidence="1 2">
    <name type="scientific">Mycolicibacterium phlei DSM 43239 = CCUG 21000</name>
    <dbReference type="NCBI Taxonomy" id="1226750"/>
    <lineage>
        <taxon>Bacteria</taxon>
        <taxon>Bacillati</taxon>
        <taxon>Actinomycetota</taxon>
        <taxon>Actinomycetes</taxon>
        <taxon>Mycobacteriales</taxon>
        <taxon>Mycobacteriaceae</taxon>
        <taxon>Mycolicibacterium</taxon>
    </lineage>
</organism>
<evidence type="ECO:0000313" key="1">
    <source>
        <dbReference type="EMBL" id="KAB7753677.1"/>
    </source>
</evidence>
<evidence type="ECO:0000313" key="2">
    <source>
        <dbReference type="Proteomes" id="UP000325690"/>
    </source>
</evidence>
<sequence>MKVVATVDTDGNIVTIGATPDGMPRLAAALLPGQSEIEITDHDISDDDPDEQVHRKLAELTRARARSTST</sequence>
<accession>A0A5N5UXG3</accession>
<gene>
    <name evidence="1" type="ORF">MPHL21000_18150</name>
</gene>
<protein>
    <submittedName>
        <fullName evidence="1">Uncharacterized protein</fullName>
    </submittedName>
</protein>
<proteinExistence type="predicted"/>
<dbReference type="AlphaFoldDB" id="A0A5N5UXG3"/>
<name>A0A5N5UXG3_MYCPH</name>
<dbReference type="Proteomes" id="UP000325690">
    <property type="component" value="Unassembled WGS sequence"/>
</dbReference>
<reference evidence="1 2" key="1">
    <citation type="submission" date="2012-10" db="EMBL/GenBank/DDBJ databases">
        <title>The draft sequence of the Mycobacterium pheli genome.</title>
        <authorList>
            <person name="Pettersson B.M.F."/>
            <person name="Das S."/>
            <person name="Dasgupta S."/>
            <person name="Bhattacharya A."/>
            <person name="Kirsebom L.A."/>
        </authorList>
    </citation>
    <scope>NUCLEOTIDE SEQUENCE [LARGE SCALE GENOMIC DNA]</scope>
    <source>
        <strain evidence="1 2">CCUG 21000</strain>
    </source>
</reference>